<dbReference type="RefSeq" id="WP_004220857.1">
    <property type="nucleotide sequence ID" value="NZ_CACRSY010000009.1"/>
</dbReference>
<dbReference type="InterPro" id="IPR009296">
    <property type="entry name" value="DUF951"/>
</dbReference>
<evidence type="ECO:0000313" key="1">
    <source>
        <dbReference type="EMBL" id="VYS98835.1"/>
    </source>
</evidence>
<dbReference type="PIRSF" id="PIRSF037263">
    <property type="entry name" value="DUF951_bac"/>
    <property type="match status" value="1"/>
</dbReference>
<proteinExistence type="predicted"/>
<protein>
    <recommendedName>
        <fullName evidence="2">DUF951 domain-containing protein</fullName>
    </recommendedName>
</protein>
<reference evidence="1" key="1">
    <citation type="submission" date="2019-11" db="EMBL/GenBank/DDBJ databases">
        <authorList>
            <person name="Feng L."/>
        </authorList>
    </citation>
    <scope>NUCLEOTIDE SEQUENCE</scope>
    <source>
        <strain evidence="1">BhanseniiLFYP23</strain>
    </source>
</reference>
<organism evidence="1">
    <name type="scientific">Blautia hansenii</name>
    <name type="common">Ruminococcus hansenii</name>
    <dbReference type="NCBI Taxonomy" id="1322"/>
    <lineage>
        <taxon>Bacteria</taxon>
        <taxon>Bacillati</taxon>
        <taxon>Bacillota</taxon>
        <taxon>Clostridia</taxon>
        <taxon>Lachnospirales</taxon>
        <taxon>Lachnospiraceae</taxon>
        <taxon>Blautia</taxon>
    </lineage>
</organism>
<dbReference type="EMBL" id="CACRSY010000009">
    <property type="protein sequence ID" value="VYS98835.1"/>
    <property type="molecule type" value="Genomic_DNA"/>
</dbReference>
<dbReference type="AlphaFoldDB" id="A0A6N2T4W2"/>
<dbReference type="PANTHER" id="PTHR38455:SF1">
    <property type="entry name" value="DUF951 DOMAIN-CONTAINING PROTEIN"/>
    <property type="match status" value="1"/>
</dbReference>
<evidence type="ECO:0008006" key="2">
    <source>
        <dbReference type="Google" id="ProtNLM"/>
    </source>
</evidence>
<name>A0A6N2T4W2_BLAHA</name>
<accession>A0A6N2T4W2</accession>
<dbReference type="PANTHER" id="PTHR38455">
    <property type="entry name" value="HYPOTHETICAL CYTOSOLIC PROTEIN"/>
    <property type="match status" value="1"/>
</dbReference>
<sequence>MGLNYEVGDFVKLKKQHPCGSNEWEILRVGADFRLKCMGCGHQVMLSRRLVEKNTRDLRKKA</sequence>
<dbReference type="Pfam" id="PF06107">
    <property type="entry name" value="DUF951"/>
    <property type="match status" value="1"/>
</dbReference>
<gene>
    <name evidence="1" type="ORF">BHLFYP23_02357</name>
</gene>